<evidence type="ECO:0000259" key="3">
    <source>
        <dbReference type="PROSITE" id="PS50835"/>
    </source>
</evidence>
<dbReference type="SUPFAM" id="SSF49265">
    <property type="entry name" value="Fibronectin type III"/>
    <property type="match status" value="1"/>
</dbReference>
<gene>
    <name evidence="6" type="primary">LOC111083234</name>
</gene>
<dbReference type="PROSITE" id="PS50835">
    <property type="entry name" value="IG_LIKE"/>
    <property type="match status" value="7"/>
</dbReference>
<dbReference type="CDD" id="cd20956">
    <property type="entry name" value="IgI_4_Dscam"/>
    <property type="match status" value="1"/>
</dbReference>
<dbReference type="InterPro" id="IPR013098">
    <property type="entry name" value="Ig_I-set"/>
</dbReference>
<evidence type="ECO:0000259" key="4">
    <source>
        <dbReference type="PROSITE" id="PS50853"/>
    </source>
</evidence>
<dbReference type="InterPro" id="IPR013783">
    <property type="entry name" value="Ig-like_fold"/>
</dbReference>
<dbReference type="RefSeq" id="XP_022235304.1">
    <property type="nucleotide sequence ID" value="XM_022379596.1"/>
</dbReference>
<reference evidence="6" key="1">
    <citation type="submission" date="2025-08" db="UniProtKB">
        <authorList>
            <consortium name="RefSeq"/>
        </authorList>
    </citation>
    <scope>IDENTIFICATION</scope>
    <source>
        <tissue evidence="6">Muscle</tissue>
    </source>
</reference>
<dbReference type="Proteomes" id="UP000694941">
    <property type="component" value="Unplaced"/>
</dbReference>
<keyword evidence="2" id="KW-0393">Immunoglobulin domain</keyword>
<dbReference type="InterPro" id="IPR003598">
    <property type="entry name" value="Ig_sub2"/>
</dbReference>
<evidence type="ECO:0000313" key="5">
    <source>
        <dbReference type="Proteomes" id="UP000694941"/>
    </source>
</evidence>
<dbReference type="InterPro" id="IPR036179">
    <property type="entry name" value="Ig-like_dom_sf"/>
</dbReference>
<feature type="domain" description="Ig-like" evidence="3">
    <location>
        <begin position="190"/>
        <end position="284"/>
    </location>
</feature>
<dbReference type="CDD" id="cd20958">
    <property type="entry name" value="IgI_5_Dscam"/>
    <property type="match status" value="1"/>
</dbReference>
<dbReference type="Gene3D" id="2.60.40.10">
    <property type="entry name" value="Immunoglobulins"/>
    <property type="match status" value="9"/>
</dbReference>
<evidence type="ECO:0000256" key="2">
    <source>
        <dbReference type="ARBA" id="ARBA00023319"/>
    </source>
</evidence>
<keyword evidence="5" id="KW-1185">Reference proteome</keyword>
<feature type="domain" description="Fibronectin type-III" evidence="4">
    <location>
        <begin position="775"/>
        <end position="873"/>
    </location>
</feature>
<dbReference type="PANTHER" id="PTHR10075:SF100">
    <property type="entry name" value="FASCICLIN-2"/>
    <property type="match status" value="1"/>
</dbReference>
<dbReference type="InterPro" id="IPR003961">
    <property type="entry name" value="FN3_dom"/>
</dbReference>
<evidence type="ECO:0000256" key="1">
    <source>
        <dbReference type="ARBA" id="ARBA00022737"/>
    </source>
</evidence>
<dbReference type="SUPFAM" id="SSF48726">
    <property type="entry name" value="Immunoglobulin"/>
    <property type="match status" value="7"/>
</dbReference>
<feature type="non-terminal residue" evidence="6">
    <location>
        <position position="906"/>
    </location>
</feature>
<dbReference type="SMART" id="SM00409">
    <property type="entry name" value="IG"/>
    <property type="match status" value="7"/>
</dbReference>
<name>A0ABM1RV99_LIMPO</name>
<sequence>PHGHDPLRITHYISRTVATELGVVHLSCAAQAFPVPVYTWYKLEDGELRELDKRDEIIVREGLIIITRAQIHHSGKYVCFVNNSISEDRRTTELVVTAELRASVFPARQHVDIDSSATLTCETSGYPVNTVLWLKNAEPVQVDSRIQLVQSNRLLITSVARHDAGFYQCFVYNEIESTQGFAQVIIADNPPVFLEKFEAQAGIPGKPMSLKCVASGSPLPQISWTLDGFPVPENFGFRFGDYVIRENTVVSFMNISNTKAQHGGNYVCQASNSAGLIRHSGRLIVPGPPYIRSMKNLTVVAGENLNVACPTGGYPIDFVTWERDGVRLPYRRRQLVFSNGTLQIKAVTRPRDEGLYTCRANNKQGDTAEGTVAIVIRMRPQIEPFHFPQSVHLDQRLTTTCTVVKGDPPMKLKWLKNGQPLVESEELKVHVLADYSSTILFKSVNPTHRGLYTCIATNNVGTDQHSSTMVIHVSPVWKIEPNNTKVVRGESNTINCRSEGFPPPRVTWLKAVGDSLGNYQPVVSNSRVHVMENGSLVVLEAQKEDEGYYLCQASNGVGSDLSKLIHLSIHVSAHFQNSFQSLQSKKGEEAEIECEAYGEHPITISWFKDKQPISTRRDRRYTFLDTLTPDGVKGQLTIRNTDRRDSALFTCKASNVYGQDETNIQLLVQEPPDSPQDVRVQDFGSRTVTVAWSPSYSGNSRITMYIVSHQRADFNIGGNMESEVTVPASKTKAIITGLSPVTTYSFRISAVNDLGQSDPSRVVVATTDQEAPGGPPLFVQVQALSSSQIKVTWKPPKTSQWHGNIKGYYVGYKITDASEKFVYKTLEEEKGFNRECVLTSLRRFTRYTVKVQAFNSKGTGPSSDHLIVKTLKEDPPLAVELSVARVTFTTIDVVLQRNPLDTNVIT</sequence>
<feature type="domain" description="Ig-like" evidence="3">
    <location>
        <begin position="573"/>
        <end position="669"/>
    </location>
</feature>
<feature type="domain" description="Ig-like" evidence="3">
    <location>
        <begin position="288"/>
        <end position="373"/>
    </location>
</feature>
<keyword evidence="1" id="KW-0677">Repeat</keyword>
<dbReference type="InterPro" id="IPR003599">
    <property type="entry name" value="Ig_sub"/>
</dbReference>
<feature type="non-terminal residue" evidence="6">
    <location>
        <position position="1"/>
    </location>
</feature>
<evidence type="ECO:0000313" key="6">
    <source>
        <dbReference type="RefSeq" id="XP_022235304.1"/>
    </source>
</evidence>
<organism evidence="5 6">
    <name type="scientific">Limulus polyphemus</name>
    <name type="common">Atlantic horseshoe crab</name>
    <dbReference type="NCBI Taxonomy" id="6850"/>
    <lineage>
        <taxon>Eukaryota</taxon>
        <taxon>Metazoa</taxon>
        <taxon>Ecdysozoa</taxon>
        <taxon>Arthropoda</taxon>
        <taxon>Chelicerata</taxon>
        <taxon>Merostomata</taxon>
        <taxon>Xiphosura</taxon>
        <taxon>Limulidae</taxon>
        <taxon>Limulus</taxon>
    </lineage>
</organism>
<feature type="domain" description="Ig-like" evidence="3">
    <location>
        <begin position="100"/>
        <end position="187"/>
    </location>
</feature>
<dbReference type="SMART" id="SM00408">
    <property type="entry name" value="IGc2"/>
    <property type="match status" value="7"/>
</dbReference>
<dbReference type="PROSITE" id="PS50853">
    <property type="entry name" value="FN3"/>
    <property type="match status" value="2"/>
</dbReference>
<dbReference type="InterPro" id="IPR036116">
    <property type="entry name" value="FN3_sf"/>
</dbReference>
<feature type="domain" description="Ig-like" evidence="3">
    <location>
        <begin position="6"/>
        <end position="97"/>
    </location>
</feature>
<dbReference type="CDD" id="cd00063">
    <property type="entry name" value="FN3"/>
    <property type="match status" value="2"/>
</dbReference>
<dbReference type="Pfam" id="PF07679">
    <property type="entry name" value="I-set"/>
    <property type="match status" value="3"/>
</dbReference>
<feature type="domain" description="Ig-like" evidence="3">
    <location>
        <begin position="380"/>
        <end position="470"/>
    </location>
</feature>
<feature type="domain" description="Fibronectin type-III" evidence="4">
    <location>
        <begin position="674"/>
        <end position="770"/>
    </location>
</feature>
<dbReference type="InterPro" id="IPR007110">
    <property type="entry name" value="Ig-like_dom"/>
</dbReference>
<dbReference type="Pfam" id="PF00041">
    <property type="entry name" value="fn3"/>
    <property type="match status" value="2"/>
</dbReference>
<dbReference type="Pfam" id="PF13927">
    <property type="entry name" value="Ig_3"/>
    <property type="match status" value="4"/>
</dbReference>
<dbReference type="PANTHER" id="PTHR10075">
    <property type="entry name" value="BASIGIN RELATED"/>
    <property type="match status" value="1"/>
</dbReference>
<feature type="domain" description="Ig-like" evidence="3">
    <location>
        <begin position="475"/>
        <end position="568"/>
    </location>
</feature>
<dbReference type="GeneID" id="111083234"/>
<proteinExistence type="predicted"/>
<protein>
    <submittedName>
        <fullName evidence="6">Down syndrome cell adhesion molecule-like protein Dscam2</fullName>
    </submittedName>
</protein>
<accession>A0ABM1RV99</accession>
<dbReference type="SMART" id="SM00060">
    <property type="entry name" value="FN3"/>
    <property type="match status" value="2"/>
</dbReference>